<evidence type="ECO:0008006" key="11">
    <source>
        <dbReference type="Google" id="ProtNLM"/>
    </source>
</evidence>
<dbReference type="FunFam" id="3.10.20.370:FF:000001">
    <property type="entry name" value="Retrovirus-related Pol polyprotein from transposon 17.6-like protein"/>
    <property type="match status" value="1"/>
</dbReference>
<dbReference type="FunFam" id="3.30.70.270:FF:000020">
    <property type="entry name" value="Transposon Tf2-6 polyprotein-like Protein"/>
    <property type="match status" value="1"/>
</dbReference>
<keyword evidence="1" id="KW-0808">Transferase</keyword>
<comment type="caution">
    <text evidence="9">The sequence shown here is derived from an EMBL/GenBank/DDBJ whole genome shotgun (WGS) entry which is preliminary data.</text>
</comment>
<accession>A0ABD1HT03</accession>
<dbReference type="GO" id="GO:0003964">
    <property type="term" value="F:RNA-directed DNA polymerase activity"/>
    <property type="evidence" value="ECO:0007669"/>
    <property type="project" value="UniProtKB-KW"/>
</dbReference>
<organism evidence="9 10">
    <name type="scientific">Salvia divinorum</name>
    <name type="common">Maria pastora</name>
    <name type="synonym">Diviner's sage</name>
    <dbReference type="NCBI Taxonomy" id="28513"/>
    <lineage>
        <taxon>Eukaryota</taxon>
        <taxon>Viridiplantae</taxon>
        <taxon>Streptophyta</taxon>
        <taxon>Embryophyta</taxon>
        <taxon>Tracheophyta</taxon>
        <taxon>Spermatophyta</taxon>
        <taxon>Magnoliopsida</taxon>
        <taxon>eudicotyledons</taxon>
        <taxon>Gunneridae</taxon>
        <taxon>Pentapetalae</taxon>
        <taxon>asterids</taxon>
        <taxon>lamiids</taxon>
        <taxon>Lamiales</taxon>
        <taxon>Lamiaceae</taxon>
        <taxon>Nepetoideae</taxon>
        <taxon>Mentheae</taxon>
        <taxon>Salviinae</taxon>
        <taxon>Salvia</taxon>
        <taxon>Salvia subgen. Calosphace</taxon>
    </lineage>
</organism>
<evidence type="ECO:0000256" key="4">
    <source>
        <dbReference type="ARBA" id="ARBA00022759"/>
    </source>
</evidence>
<dbReference type="Proteomes" id="UP001567538">
    <property type="component" value="Unassembled WGS sequence"/>
</dbReference>
<dbReference type="EMBL" id="JBEAFC010000004">
    <property type="protein sequence ID" value="KAL1559606.1"/>
    <property type="molecule type" value="Genomic_DNA"/>
</dbReference>
<evidence type="ECO:0000256" key="5">
    <source>
        <dbReference type="ARBA" id="ARBA00022801"/>
    </source>
</evidence>
<evidence type="ECO:0000256" key="6">
    <source>
        <dbReference type="ARBA" id="ARBA00022918"/>
    </source>
</evidence>
<dbReference type="PANTHER" id="PTHR35046:SF9">
    <property type="entry name" value="RNA-DIRECTED DNA POLYMERASE"/>
    <property type="match status" value="1"/>
</dbReference>
<keyword evidence="6" id="KW-0695">RNA-directed DNA polymerase</keyword>
<evidence type="ECO:0000256" key="3">
    <source>
        <dbReference type="ARBA" id="ARBA00022722"/>
    </source>
</evidence>
<dbReference type="Pfam" id="PF24626">
    <property type="entry name" value="SH3_Tf2-1"/>
    <property type="match status" value="1"/>
</dbReference>
<gene>
    <name evidence="9" type="ORF">AAHA92_09931</name>
</gene>
<dbReference type="Gene3D" id="3.30.70.270">
    <property type="match status" value="1"/>
</dbReference>
<evidence type="ECO:0000256" key="1">
    <source>
        <dbReference type="ARBA" id="ARBA00022679"/>
    </source>
</evidence>
<sequence length="345" mass="39334">MDKVVFLGFVVSANRIEIEKEKVKAILDWPIPQNVAQVRSFHGLASFYMRFVKDFSTIAAPLNEIVKKDVGFHWEEKQESAFNLLKEKLTTAHILSLPNFDIMFEIECDASGVGVGAVLLQDGKPIAYFSEKLKGAQLNYPTYDKELYALVRALETWQHYLWPREFVIYTDHESLKYLKGQGKLSKRHVKWVEIIESFPYVTKYKKGKENIVADALSRSPLDLIPIPIEERASLDGKAKAEMVKRLHEKERFPSKRKLKLQPRGDGPFQVIAKVNDNAYKLDLPDLRTNLFEEEGNVGDAPKLSCKDNKMDPLIIQSGPITRARAKKMEESMMLLVAESCLSACV</sequence>
<proteinExistence type="predicted"/>
<dbReference type="InterPro" id="IPR043502">
    <property type="entry name" value="DNA/RNA_pol_sf"/>
</dbReference>
<evidence type="ECO:0000259" key="7">
    <source>
        <dbReference type="Pfam" id="PF17917"/>
    </source>
</evidence>
<keyword evidence="10" id="KW-1185">Reference proteome</keyword>
<name>A0ABD1HT03_SALDI</name>
<dbReference type="CDD" id="cd09274">
    <property type="entry name" value="RNase_HI_RT_Ty3"/>
    <property type="match status" value="1"/>
</dbReference>
<evidence type="ECO:0000313" key="9">
    <source>
        <dbReference type="EMBL" id="KAL1559606.1"/>
    </source>
</evidence>
<dbReference type="GO" id="GO:0004519">
    <property type="term" value="F:endonuclease activity"/>
    <property type="evidence" value="ECO:0007669"/>
    <property type="project" value="UniProtKB-KW"/>
</dbReference>
<dbReference type="AlphaFoldDB" id="A0ABD1HT03"/>
<dbReference type="PANTHER" id="PTHR35046">
    <property type="entry name" value="ZINC KNUCKLE (CCHC-TYPE) FAMILY PROTEIN"/>
    <property type="match status" value="1"/>
</dbReference>
<evidence type="ECO:0000256" key="2">
    <source>
        <dbReference type="ARBA" id="ARBA00022695"/>
    </source>
</evidence>
<dbReference type="InterPro" id="IPR043128">
    <property type="entry name" value="Rev_trsase/Diguanyl_cyclase"/>
</dbReference>
<feature type="domain" description="Reverse transcriptase RNase H-like" evidence="7">
    <location>
        <begin position="101"/>
        <end position="198"/>
    </location>
</feature>
<keyword evidence="2" id="KW-0548">Nucleotidyltransferase</keyword>
<dbReference type="SUPFAM" id="SSF56672">
    <property type="entry name" value="DNA/RNA polymerases"/>
    <property type="match status" value="1"/>
</dbReference>
<evidence type="ECO:0000259" key="8">
    <source>
        <dbReference type="Pfam" id="PF24626"/>
    </source>
</evidence>
<keyword evidence="4" id="KW-0255">Endonuclease</keyword>
<dbReference type="Pfam" id="PF17917">
    <property type="entry name" value="RT_RNaseH"/>
    <property type="match status" value="1"/>
</dbReference>
<dbReference type="InterPro" id="IPR041373">
    <property type="entry name" value="RT_RNaseH"/>
</dbReference>
<feature type="domain" description="Tf2-1-like SH3-like" evidence="8">
    <location>
        <begin position="242"/>
        <end position="285"/>
    </location>
</feature>
<evidence type="ECO:0000313" key="10">
    <source>
        <dbReference type="Proteomes" id="UP001567538"/>
    </source>
</evidence>
<reference evidence="9 10" key="1">
    <citation type="submission" date="2024-06" db="EMBL/GenBank/DDBJ databases">
        <title>A chromosome level genome sequence of Diviner's sage (Salvia divinorum).</title>
        <authorList>
            <person name="Ford S.A."/>
            <person name="Ro D.-K."/>
            <person name="Ness R.W."/>
            <person name="Phillips M.A."/>
        </authorList>
    </citation>
    <scope>NUCLEOTIDE SEQUENCE [LARGE SCALE GENOMIC DNA]</scope>
    <source>
        <strain evidence="9">SAF-2024a</strain>
        <tissue evidence="9">Leaf</tissue>
    </source>
</reference>
<keyword evidence="3" id="KW-0540">Nuclease</keyword>
<dbReference type="InterPro" id="IPR056924">
    <property type="entry name" value="SH3_Tf2-1"/>
</dbReference>
<protein>
    <recommendedName>
        <fullName evidence="11">Reverse transcriptase RNase H-like domain-containing protein</fullName>
    </recommendedName>
</protein>
<keyword evidence="5" id="KW-0378">Hydrolase</keyword>
<dbReference type="GO" id="GO:0016787">
    <property type="term" value="F:hydrolase activity"/>
    <property type="evidence" value="ECO:0007669"/>
    <property type="project" value="UniProtKB-KW"/>
</dbReference>